<gene>
    <name evidence="6" type="ORF">BWQ96_10348</name>
</gene>
<name>A0A2V3ICZ7_9FLOR</name>
<evidence type="ECO:0000256" key="2">
    <source>
        <dbReference type="PROSITE-ProRule" id="PRU00221"/>
    </source>
</evidence>
<dbReference type="InterPro" id="IPR001680">
    <property type="entry name" value="WD40_rpt"/>
</dbReference>
<dbReference type="InterPro" id="IPR015943">
    <property type="entry name" value="WD40/YVTN_repeat-like_dom_sf"/>
</dbReference>
<dbReference type="PRINTS" id="PR00364">
    <property type="entry name" value="DISEASERSIST"/>
</dbReference>
<feature type="compositionally biased region" description="Basic and acidic residues" evidence="3">
    <location>
        <begin position="1088"/>
        <end position="1113"/>
    </location>
</feature>
<dbReference type="InterPro" id="IPR002182">
    <property type="entry name" value="NB-ARC"/>
</dbReference>
<dbReference type="SMART" id="SM00320">
    <property type="entry name" value="WD40"/>
    <property type="match status" value="5"/>
</dbReference>
<dbReference type="Gene3D" id="2.130.10.10">
    <property type="entry name" value="YVTN repeat-like/Quinoprotein amine dehydrogenase"/>
    <property type="match status" value="3"/>
</dbReference>
<dbReference type="EMBL" id="NBIV01000395">
    <property type="protein sequence ID" value="PXF39947.1"/>
    <property type="molecule type" value="Genomic_DNA"/>
</dbReference>
<dbReference type="Gene3D" id="1.10.10.10">
    <property type="entry name" value="Winged helix-like DNA-binding domain superfamily/Winged helix DNA-binding domain"/>
    <property type="match status" value="1"/>
</dbReference>
<dbReference type="GO" id="GO:0043531">
    <property type="term" value="F:ADP binding"/>
    <property type="evidence" value="ECO:0007669"/>
    <property type="project" value="InterPro"/>
</dbReference>
<dbReference type="PANTHER" id="PTHR19879:SF9">
    <property type="entry name" value="TRANSCRIPTION INITIATION FACTOR TFIID SUBUNIT 5"/>
    <property type="match status" value="1"/>
</dbReference>
<feature type="repeat" description="WD" evidence="2">
    <location>
        <begin position="929"/>
        <end position="970"/>
    </location>
</feature>
<dbReference type="Gene3D" id="3.40.50.300">
    <property type="entry name" value="P-loop containing nucleotide triphosphate hydrolases"/>
    <property type="match status" value="1"/>
</dbReference>
<keyword evidence="1 2" id="KW-0853">WD repeat</keyword>
<dbReference type="Pfam" id="PF00400">
    <property type="entry name" value="WD40"/>
    <property type="match status" value="2"/>
</dbReference>
<reference evidence="6 7" key="1">
    <citation type="journal article" date="2018" name="Mol. Biol. Evol.">
        <title>Analysis of the draft genome of the red seaweed Gracilariopsis chorda provides insights into genome size evolution in Rhodophyta.</title>
        <authorList>
            <person name="Lee J."/>
            <person name="Yang E.C."/>
            <person name="Graf L."/>
            <person name="Yang J.H."/>
            <person name="Qiu H."/>
            <person name="Zel Zion U."/>
            <person name="Chan C.X."/>
            <person name="Stephens T.G."/>
            <person name="Weber A.P.M."/>
            <person name="Boo G.H."/>
            <person name="Boo S.M."/>
            <person name="Kim K.M."/>
            <person name="Shin Y."/>
            <person name="Jung M."/>
            <person name="Lee S.J."/>
            <person name="Yim H.S."/>
            <person name="Lee J.H."/>
            <person name="Bhattacharya D."/>
            <person name="Yoon H.S."/>
        </authorList>
    </citation>
    <scope>NUCLEOTIDE SEQUENCE [LARGE SCALE GENOMIC DNA]</scope>
    <source>
        <strain evidence="6 7">SKKU-2015</strain>
        <tissue evidence="6">Whole body</tissue>
    </source>
</reference>
<evidence type="ECO:0000313" key="6">
    <source>
        <dbReference type="EMBL" id="PXF39947.1"/>
    </source>
</evidence>
<evidence type="ECO:0000259" key="5">
    <source>
        <dbReference type="Pfam" id="PF17908"/>
    </source>
</evidence>
<keyword evidence="6" id="KW-0645">Protease</keyword>
<keyword evidence="6" id="KW-0378">Hydrolase</keyword>
<dbReference type="SUPFAM" id="SSF82171">
    <property type="entry name" value="DPP6 N-terminal domain-like"/>
    <property type="match status" value="1"/>
</dbReference>
<sequence length="1617" mass="181718">MRIAVLLHEKSHLKHEPHAKNANSCYPHRLCGLSSSQLCTDVHSHAPTKSNAYRAMEPFGAIVNIAGLLDVIANRLSDLRVRLDKSRQQPKQYELLVASHARISDRVKLLAASPQDKPISGDLSLIHEHLGVAKYDLTYLTQHFDEVLVSSNSPSSPSRRRRRDRVAMFFSDLLATGKALHKTTRLEEALDSVQTQLDSSWRLLSDISLQQIKNQVSAITRTDPDGFVPNIAVRPNPDNLVLDFGLKNGKAVTCEAKLKHAVLQRDNPLDRADVIGVIGGGGTGKSCAVRAVASLSEVHMKFPDGIYEILLGMDAKELTLKNEISNCIERSGGKALAEQLTAETDMGKVLRNAEIWFGNKRILLIVDDVWESGSATGNVVFTLKRLLGSYGSCMVFTSRSSTMHPFARTVVEFELRKSCSSTSKAILLDNARMKAGDFRVARNTKSFELLLEVCDGLPAALAVAGQLMGKYGCQFPDPFGRVLSRMESKPTEVREYRPPGYKALSDLLNAAVQFCERHHGQEWQRRTGMSFEEIVQSLSVLQKQQFAPTSMLQRLWRVDNETSCQDLVEVLKDVGLVKQETRPDKNGTVVGIRIHDLFHDHFSSKANKKNSNFHARLLDGYISVPQDMKDGSCREWWTICVEENPYLYENLCRHLIRSGLLEEAVRLYLDSRWTVKQIRVRGAAESLRDYEMVMDEVYRRNTEEVDKKCIFETSTLEALKLVKDAVALAVPYVIRNGKEVWFQLYGRLIESQHVSAISKYLEGIEMYAEKPWLRASPGCLVQAGGVLERTWIPAGDQRWKTQHVFFSKDNSVCCIREKSDALGVVYEVQKLDETGEAKPTCMWRIQTKNCIQKSVVCNRGSKLGVVTHDGCVEVWDVENKVRLNCGEHQQNVTHVGQFSSSGVLWAFVTAHTNVRIWTIDGEDVQELCVLQNENPVSCLCFSGDCKAVAVGCSDGLVVMWDLRSRLVINSFYVNDRREDDGSDCESVASVESSSELWSDGDLDESHNDTSCENNRSDSKKDSTSELSFPSNEVPKFAKLAPSNVMVECDGVLLSLPRPPRCVRWDFGSDTSDQSGYSTDTSDHSGCASDRDGEGHRVLRNHNECDEAELRGTTESEEISAEDSEGNGFKSERREESDKNLLGDLFGFTESDENYVEETESRQIKNDDLKITSLAWSYDRRLIATSSLSKGTRVWALNSTEEPHVILRRALINGQRLTWSPHDIFLAMSDQNCIEVWDVRSSPSLRIKARMLVNATSTSCLNWSSDGSRLVVAHGSEMVRVTRFSEAALTGESERKTAPRWHRAVSCEDGTMLAVVGEDSVSVLDQRRNETEQVLQSRYEVATSRSFSDMAMTADGKLLAVVDDLDVLVCDVHQRKQIFSWRGASHRLQAPSVPRKKGSISWASSLPTVALSADGAKVAALLHHKVLIWNLNDAQSTLLELANVVPGFKKQYWYPSASALAWSGDGHFMLVFGSFRSRYDKQERYHLEVWDVSKPLATEKRAMLRGKGEVRRVRFNEDGDLLIEWQLRTQDEQDEEYRAIQFSVWRWRSRYSLNPLPQRRCAHAVAPRQGPAAFYDDELNCVGSFDSNIINWDYNAKSGVLTMITKFGRLLTCYLEVK</sequence>
<feature type="region of interest" description="Disordered" evidence="3">
    <location>
        <begin position="991"/>
        <end position="1029"/>
    </location>
</feature>
<dbReference type="Pfam" id="PF00931">
    <property type="entry name" value="NB-ARC"/>
    <property type="match status" value="1"/>
</dbReference>
<evidence type="ECO:0000256" key="1">
    <source>
        <dbReference type="ARBA" id="ARBA00022574"/>
    </source>
</evidence>
<keyword evidence="7" id="KW-1185">Reference proteome</keyword>
<feature type="compositionally biased region" description="Basic and acidic residues" evidence="3">
    <location>
        <begin position="1003"/>
        <end position="1023"/>
    </location>
</feature>
<dbReference type="GO" id="GO:0005829">
    <property type="term" value="C:cytosol"/>
    <property type="evidence" value="ECO:0007669"/>
    <property type="project" value="UniProtKB-ARBA"/>
</dbReference>
<dbReference type="InterPro" id="IPR036388">
    <property type="entry name" value="WH-like_DNA-bd_sf"/>
</dbReference>
<dbReference type="InterPro" id="IPR041452">
    <property type="entry name" value="APAF1_C"/>
</dbReference>
<feature type="compositionally biased region" description="Acidic residues" evidence="3">
    <location>
        <begin position="1114"/>
        <end position="1124"/>
    </location>
</feature>
<dbReference type="GO" id="GO:0006508">
    <property type="term" value="P:proteolysis"/>
    <property type="evidence" value="ECO:0007669"/>
    <property type="project" value="UniProtKB-KW"/>
</dbReference>
<organism evidence="6 7">
    <name type="scientific">Gracilariopsis chorda</name>
    <dbReference type="NCBI Taxonomy" id="448386"/>
    <lineage>
        <taxon>Eukaryota</taxon>
        <taxon>Rhodophyta</taxon>
        <taxon>Florideophyceae</taxon>
        <taxon>Rhodymeniophycidae</taxon>
        <taxon>Gracilariales</taxon>
        <taxon>Gracilariaceae</taxon>
        <taxon>Gracilariopsis</taxon>
    </lineage>
</organism>
<dbReference type="InterPro" id="IPR027417">
    <property type="entry name" value="P-loop_NTPase"/>
</dbReference>
<dbReference type="SUPFAM" id="SSF52540">
    <property type="entry name" value="P-loop containing nucleoside triphosphate hydrolases"/>
    <property type="match status" value="1"/>
</dbReference>
<dbReference type="GO" id="GO:0008233">
    <property type="term" value="F:peptidase activity"/>
    <property type="evidence" value="ECO:0007669"/>
    <property type="project" value="UniProtKB-KW"/>
</dbReference>
<feature type="domain" description="APAF-1 helical" evidence="5">
    <location>
        <begin position="640"/>
        <end position="707"/>
    </location>
</feature>
<feature type="compositionally biased region" description="Polar residues" evidence="3">
    <location>
        <begin position="1068"/>
        <end position="1079"/>
    </location>
</feature>
<accession>A0A2V3ICZ7</accession>
<evidence type="ECO:0000259" key="4">
    <source>
        <dbReference type="Pfam" id="PF00931"/>
    </source>
</evidence>
<dbReference type="PROSITE" id="PS50082">
    <property type="entry name" value="WD_REPEATS_2"/>
    <property type="match status" value="2"/>
</dbReference>
<feature type="domain" description="NB-ARC" evidence="4">
    <location>
        <begin position="270"/>
        <end position="406"/>
    </location>
</feature>
<evidence type="ECO:0000313" key="7">
    <source>
        <dbReference type="Proteomes" id="UP000247409"/>
    </source>
</evidence>
<proteinExistence type="predicted"/>
<dbReference type="PANTHER" id="PTHR19879">
    <property type="entry name" value="TRANSCRIPTION INITIATION FACTOR TFIID"/>
    <property type="match status" value="1"/>
</dbReference>
<comment type="caution">
    <text evidence="6">The sequence shown here is derived from an EMBL/GenBank/DDBJ whole genome shotgun (WGS) entry which is preliminary data.</text>
</comment>
<dbReference type="SUPFAM" id="SSF50998">
    <property type="entry name" value="Quinoprotein alcohol dehydrogenase-like"/>
    <property type="match status" value="1"/>
</dbReference>
<protein>
    <submittedName>
        <fullName evidence="6">Apoptotic protease-activating factor 1</fullName>
    </submittedName>
</protein>
<feature type="repeat" description="WD" evidence="2">
    <location>
        <begin position="1163"/>
        <end position="1204"/>
    </location>
</feature>
<dbReference type="Proteomes" id="UP000247409">
    <property type="component" value="Unassembled WGS sequence"/>
</dbReference>
<feature type="region of interest" description="Disordered" evidence="3">
    <location>
        <begin position="1066"/>
        <end position="1135"/>
    </location>
</feature>
<dbReference type="InterPro" id="IPR011047">
    <property type="entry name" value="Quinoprotein_ADH-like_sf"/>
</dbReference>
<dbReference type="Pfam" id="PF17908">
    <property type="entry name" value="APAF1_C"/>
    <property type="match status" value="1"/>
</dbReference>
<dbReference type="Gene3D" id="1.25.40.370">
    <property type="match status" value="1"/>
</dbReference>
<dbReference type="STRING" id="448386.A0A2V3ICZ7"/>
<dbReference type="OrthoDB" id="845386at2759"/>
<evidence type="ECO:0000256" key="3">
    <source>
        <dbReference type="SAM" id="MobiDB-lite"/>
    </source>
</evidence>